<name>A0A150P3E3_SORCE</name>
<dbReference type="AlphaFoldDB" id="A0A150P3E3"/>
<protein>
    <submittedName>
        <fullName evidence="1">Uncharacterized protein</fullName>
    </submittedName>
</protein>
<accession>A0A150P3E3</accession>
<dbReference type="Proteomes" id="UP000075420">
    <property type="component" value="Unassembled WGS sequence"/>
</dbReference>
<organism evidence="1 2">
    <name type="scientific">Sorangium cellulosum</name>
    <name type="common">Polyangium cellulosum</name>
    <dbReference type="NCBI Taxonomy" id="56"/>
    <lineage>
        <taxon>Bacteria</taxon>
        <taxon>Pseudomonadati</taxon>
        <taxon>Myxococcota</taxon>
        <taxon>Polyangia</taxon>
        <taxon>Polyangiales</taxon>
        <taxon>Polyangiaceae</taxon>
        <taxon>Sorangium</taxon>
    </lineage>
</organism>
<sequence>MHGFDLAFASPRKLPRARDLRGNIAVLDIAFASEAGGKSFETVTLPLIQELGPRLAAWVDHHDSAHHARFAGDPRFVLSTKAEHGACPEMITPEVVARAGRVDTLVCHVDFDGLASGAKWIRGGVEPYPGCDEDARAIDTRIGVPGPVATRMDRALRARPRDQALFGLIVRHLASGLADPSLWTPIDQAGAELAAMEAETRRIALRYERVEPGVVLVDASQRGGAYDKTLLLLIGQERAPISVVVDNDSVTFAARFDSGVNFLEIFKISGGMPTRISLQRARLKDALLALGVKPADAGRLASPP</sequence>
<reference evidence="1 2" key="1">
    <citation type="submission" date="2014-02" db="EMBL/GenBank/DDBJ databases">
        <title>The small core and large imbalanced accessory genome model reveals a collaborative survival strategy of Sorangium cellulosum strains in nature.</title>
        <authorList>
            <person name="Han K."/>
            <person name="Peng R."/>
            <person name="Blom J."/>
            <person name="Li Y.-Z."/>
        </authorList>
    </citation>
    <scope>NUCLEOTIDE SEQUENCE [LARGE SCALE GENOMIC DNA]</scope>
    <source>
        <strain evidence="1 2">So0157-25</strain>
    </source>
</reference>
<proteinExistence type="predicted"/>
<evidence type="ECO:0000313" key="2">
    <source>
        <dbReference type="Proteomes" id="UP000075420"/>
    </source>
</evidence>
<dbReference type="EMBL" id="JELY01003268">
    <property type="protein sequence ID" value="KYF50173.1"/>
    <property type="molecule type" value="Genomic_DNA"/>
</dbReference>
<comment type="caution">
    <text evidence="1">The sequence shown here is derived from an EMBL/GenBank/DDBJ whole genome shotgun (WGS) entry which is preliminary data.</text>
</comment>
<gene>
    <name evidence="1" type="ORF">BE08_39025</name>
</gene>
<evidence type="ECO:0000313" key="1">
    <source>
        <dbReference type="EMBL" id="KYF50173.1"/>
    </source>
</evidence>